<reference evidence="1 2" key="1">
    <citation type="journal article" date="2016" name="Nat. Commun.">
        <title>Thousands of microbial genomes shed light on interconnected biogeochemical processes in an aquifer system.</title>
        <authorList>
            <person name="Anantharaman K."/>
            <person name="Brown C.T."/>
            <person name="Hug L.A."/>
            <person name="Sharon I."/>
            <person name="Castelle C.J."/>
            <person name="Probst A.J."/>
            <person name="Thomas B.C."/>
            <person name="Singh A."/>
            <person name="Wilkins M.J."/>
            <person name="Karaoz U."/>
            <person name="Brodie E.L."/>
            <person name="Williams K.H."/>
            <person name="Hubbard S.S."/>
            <person name="Banfield J.F."/>
        </authorList>
    </citation>
    <scope>NUCLEOTIDE SEQUENCE [LARGE SCALE GENOMIC DNA]</scope>
</reference>
<dbReference type="AlphaFoldDB" id="A0A1F6FIA3"/>
<dbReference type="Proteomes" id="UP000177395">
    <property type="component" value="Unassembled WGS sequence"/>
</dbReference>
<accession>A0A1F6FIA3</accession>
<comment type="caution">
    <text evidence="1">The sequence shown here is derived from an EMBL/GenBank/DDBJ whole genome shotgun (WGS) entry which is preliminary data.</text>
</comment>
<evidence type="ECO:0000313" key="1">
    <source>
        <dbReference type="EMBL" id="OGG85579.1"/>
    </source>
</evidence>
<sequence>MTRGELKKLSSLFDKYRERLVAPEASVVDAFVEVVADLFDLKISREKIRYNPTTKTLSIVGLGVLRSEIKKREQEVFDHLKGRLGEKSVPKHII</sequence>
<organism evidence="1 2">
    <name type="scientific">Candidatus Kaiserbacteria bacterium RIFOXYB1_FULL_46_14</name>
    <dbReference type="NCBI Taxonomy" id="1798531"/>
    <lineage>
        <taxon>Bacteria</taxon>
        <taxon>Candidatus Kaiseribacteriota</taxon>
    </lineage>
</organism>
<name>A0A1F6FIA3_9BACT</name>
<dbReference type="EMBL" id="MFMS01000006">
    <property type="protein sequence ID" value="OGG85579.1"/>
    <property type="molecule type" value="Genomic_DNA"/>
</dbReference>
<proteinExistence type="predicted"/>
<protein>
    <submittedName>
        <fullName evidence="1">Uncharacterized protein</fullName>
    </submittedName>
</protein>
<gene>
    <name evidence="1" type="ORF">A2392_02280</name>
</gene>
<evidence type="ECO:0000313" key="2">
    <source>
        <dbReference type="Proteomes" id="UP000177395"/>
    </source>
</evidence>